<evidence type="ECO:0000256" key="9">
    <source>
        <dbReference type="ARBA" id="ARBA00022722"/>
    </source>
</evidence>
<gene>
    <name evidence="15" type="primary">rnhB_9</name>
    <name evidence="15" type="ORF">GALL_294220</name>
</gene>
<dbReference type="PROSITE" id="PS51975">
    <property type="entry name" value="RNASE_H_2"/>
    <property type="match status" value="1"/>
</dbReference>
<dbReference type="InterPro" id="IPR022898">
    <property type="entry name" value="RNase_HII"/>
</dbReference>
<dbReference type="InterPro" id="IPR012337">
    <property type="entry name" value="RNaseH-like_sf"/>
</dbReference>
<name>A0A1J5QYN5_9ZZZZ</name>
<proteinExistence type="inferred from homology"/>
<evidence type="ECO:0000259" key="14">
    <source>
        <dbReference type="PROSITE" id="PS51975"/>
    </source>
</evidence>
<evidence type="ECO:0000256" key="11">
    <source>
        <dbReference type="ARBA" id="ARBA00022759"/>
    </source>
</evidence>
<comment type="cofactor">
    <cofactor evidence="3">
        <name>Mg(2+)</name>
        <dbReference type="ChEBI" id="CHEBI:18420"/>
    </cofactor>
</comment>
<reference evidence="15" key="1">
    <citation type="submission" date="2016-10" db="EMBL/GenBank/DDBJ databases">
        <title>Sequence of Gallionella enrichment culture.</title>
        <authorList>
            <person name="Poehlein A."/>
            <person name="Muehling M."/>
            <person name="Daniel R."/>
        </authorList>
    </citation>
    <scope>NUCLEOTIDE SEQUENCE</scope>
</reference>
<feature type="domain" description="RNase H type-2" evidence="14">
    <location>
        <begin position="1"/>
        <end position="189"/>
    </location>
</feature>
<dbReference type="HAMAP" id="MF_00052_B">
    <property type="entry name" value="RNase_HII_B"/>
    <property type="match status" value="1"/>
</dbReference>
<dbReference type="GO" id="GO:0005737">
    <property type="term" value="C:cytoplasm"/>
    <property type="evidence" value="ECO:0007669"/>
    <property type="project" value="UniProtKB-SubCell"/>
</dbReference>
<evidence type="ECO:0000256" key="5">
    <source>
        <dbReference type="ARBA" id="ARBA00007383"/>
    </source>
</evidence>
<dbReference type="FunFam" id="3.30.420.10:FF:000006">
    <property type="entry name" value="Ribonuclease HII"/>
    <property type="match status" value="1"/>
</dbReference>
<dbReference type="GO" id="GO:0043137">
    <property type="term" value="P:DNA replication, removal of RNA primer"/>
    <property type="evidence" value="ECO:0007669"/>
    <property type="project" value="TreeGrafter"/>
</dbReference>
<dbReference type="InterPro" id="IPR001352">
    <property type="entry name" value="RNase_HII/HIII"/>
</dbReference>
<evidence type="ECO:0000256" key="10">
    <source>
        <dbReference type="ARBA" id="ARBA00022723"/>
    </source>
</evidence>
<dbReference type="EC" id="3.1.26.4" evidence="6"/>
<comment type="similarity">
    <text evidence="5">Belongs to the RNase HII family.</text>
</comment>
<evidence type="ECO:0000256" key="12">
    <source>
        <dbReference type="ARBA" id="ARBA00022801"/>
    </source>
</evidence>
<dbReference type="SUPFAM" id="SSF53098">
    <property type="entry name" value="Ribonuclease H-like"/>
    <property type="match status" value="1"/>
</dbReference>
<dbReference type="EMBL" id="MLJW01000361">
    <property type="protein sequence ID" value="OIQ88720.1"/>
    <property type="molecule type" value="Genomic_DNA"/>
</dbReference>
<keyword evidence="11" id="KW-0255">Endonuclease</keyword>
<sequence>MIAGCDEVGRGTLAGPVVAAAVVLDAARPIAGLADSKALSARRREALDVLIRERALGWAIGAATVEEIDRLNILQATLLAMQRAVAALKLRPSLVLVDGNRAPALPMPARALVGGDALEPAISAASIVAKVYRDRLMVELAARHPGYGFERHFGYGTIAHRQALAALGPCAAHRRSFAPVRQALQGRFPTQQDQP</sequence>
<evidence type="ECO:0000256" key="2">
    <source>
        <dbReference type="ARBA" id="ARBA00001936"/>
    </source>
</evidence>
<dbReference type="GO" id="GO:0004523">
    <property type="term" value="F:RNA-DNA hybrid ribonuclease activity"/>
    <property type="evidence" value="ECO:0007669"/>
    <property type="project" value="UniProtKB-EC"/>
</dbReference>
<dbReference type="GO" id="GO:0032299">
    <property type="term" value="C:ribonuclease H2 complex"/>
    <property type="evidence" value="ECO:0007669"/>
    <property type="project" value="TreeGrafter"/>
</dbReference>
<comment type="catalytic activity">
    <reaction evidence="1">
        <text>Endonucleolytic cleavage to 5'-phosphomonoester.</text>
        <dbReference type="EC" id="3.1.26.4"/>
    </reaction>
</comment>
<evidence type="ECO:0000256" key="3">
    <source>
        <dbReference type="ARBA" id="ARBA00001946"/>
    </source>
</evidence>
<evidence type="ECO:0000256" key="6">
    <source>
        <dbReference type="ARBA" id="ARBA00012180"/>
    </source>
</evidence>
<protein>
    <recommendedName>
        <fullName evidence="7">Ribonuclease HII</fullName>
        <ecNumber evidence="6">3.1.26.4</ecNumber>
    </recommendedName>
</protein>
<organism evidence="15">
    <name type="scientific">mine drainage metagenome</name>
    <dbReference type="NCBI Taxonomy" id="410659"/>
    <lineage>
        <taxon>unclassified sequences</taxon>
        <taxon>metagenomes</taxon>
        <taxon>ecological metagenomes</taxon>
    </lineage>
</organism>
<comment type="caution">
    <text evidence="15">The sequence shown here is derived from an EMBL/GenBank/DDBJ whole genome shotgun (WGS) entry which is preliminary data.</text>
</comment>
<keyword evidence="10" id="KW-0479">Metal-binding</keyword>
<dbReference type="InterPro" id="IPR036397">
    <property type="entry name" value="RNaseH_sf"/>
</dbReference>
<accession>A0A1J5QYN5</accession>
<evidence type="ECO:0000256" key="1">
    <source>
        <dbReference type="ARBA" id="ARBA00000077"/>
    </source>
</evidence>
<dbReference type="PANTHER" id="PTHR10954">
    <property type="entry name" value="RIBONUCLEASE H2 SUBUNIT A"/>
    <property type="match status" value="1"/>
</dbReference>
<comment type="cofactor">
    <cofactor evidence="2">
        <name>Mn(2+)</name>
        <dbReference type="ChEBI" id="CHEBI:29035"/>
    </cofactor>
</comment>
<dbReference type="NCBIfam" id="NF000595">
    <property type="entry name" value="PRK00015.1-3"/>
    <property type="match status" value="1"/>
</dbReference>
<evidence type="ECO:0000256" key="13">
    <source>
        <dbReference type="ARBA" id="ARBA00023211"/>
    </source>
</evidence>
<evidence type="ECO:0000256" key="8">
    <source>
        <dbReference type="ARBA" id="ARBA00022490"/>
    </source>
</evidence>
<dbReference type="Pfam" id="PF01351">
    <property type="entry name" value="RNase_HII"/>
    <property type="match status" value="1"/>
</dbReference>
<dbReference type="GO" id="GO:0006298">
    <property type="term" value="P:mismatch repair"/>
    <property type="evidence" value="ECO:0007669"/>
    <property type="project" value="TreeGrafter"/>
</dbReference>
<evidence type="ECO:0000313" key="15">
    <source>
        <dbReference type="EMBL" id="OIQ88720.1"/>
    </source>
</evidence>
<keyword evidence="12 15" id="KW-0378">Hydrolase</keyword>
<dbReference type="PANTHER" id="PTHR10954:SF18">
    <property type="entry name" value="RIBONUCLEASE HII"/>
    <property type="match status" value="1"/>
</dbReference>
<dbReference type="AlphaFoldDB" id="A0A1J5QYN5"/>
<dbReference type="CDD" id="cd07182">
    <property type="entry name" value="RNase_HII_bacteria_HII_like"/>
    <property type="match status" value="1"/>
</dbReference>
<keyword evidence="9" id="KW-0540">Nuclease</keyword>
<evidence type="ECO:0000256" key="4">
    <source>
        <dbReference type="ARBA" id="ARBA00004496"/>
    </source>
</evidence>
<keyword evidence="13" id="KW-0464">Manganese</keyword>
<dbReference type="GO" id="GO:0046872">
    <property type="term" value="F:metal ion binding"/>
    <property type="evidence" value="ECO:0007669"/>
    <property type="project" value="UniProtKB-KW"/>
</dbReference>
<evidence type="ECO:0000256" key="7">
    <source>
        <dbReference type="ARBA" id="ARBA00019179"/>
    </source>
</evidence>
<dbReference type="Gene3D" id="3.30.420.10">
    <property type="entry name" value="Ribonuclease H-like superfamily/Ribonuclease H"/>
    <property type="match status" value="1"/>
</dbReference>
<comment type="subcellular location">
    <subcellularLocation>
        <location evidence="4">Cytoplasm</location>
    </subcellularLocation>
</comment>
<dbReference type="InterPro" id="IPR024567">
    <property type="entry name" value="RNase_HII/HIII_dom"/>
</dbReference>
<keyword evidence="8" id="KW-0963">Cytoplasm</keyword>
<dbReference type="NCBIfam" id="NF000596">
    <property type="entry name" value="PRK00015.1-4"/>
    <property type="match status" value="1"/>
</dbReference>
<dbReference type="GO" id="GO:0003723">
    <property type="term" value="F:RNA binding"/>
    <property type="evidence" value="ECO:0007669"/>
    <property type="project" value="InterPro"/>
</dbReference>